<feature type="domain" description="FAD-dependent oxidoreductase 2 FAD-binding" evidence="3">
    <location>
        <begin position="25"/>
        <end position="103"/>
    </location>
</feature>
<organism evidence="4 5">
    <name type="scientific">Biomaibacter acetigenes</name>
    <dbReference type="NCBI Taxonomy" id="2316383"/>
    <lineage>
        <taxon>Bacteria</taxon>
        <taxon>Bacillati</taxon>
        <taxon>Bacillota</taxon>
        <taxon>Clostridia</taxon>
        <taxon>Thermosediminibacterales</taxon>
        <taxon>Tepidanaerobacteraceae</taxon>
        <taxon>Biomaibacter</taxon>
    </lineage>
</organism>
<dbReference type="Proteomes" id="UP000280960">
    <property type="component" value="Chromosome"/>
</dbReference>
<dbReference type="SUPFAM" id="SSF51905">
    <property type="entry name" value="FAD/NAD(P)-binding domain"/>
    <property type="match status" value="1"/>
</dbReference>
<dbReference type="GO" id="GO:0016491">
    <property type="term" value="F:oxidoreductase activity"/>
    <property type="evidence" value="ECO:0007669"/>
    <property type="project" value="UniProtKB-KW"/>
</dbReference>
<evidence type="ECO:0000256" key="2">
    <source>
        <dbReference type="ARBA" id="ARBA00023002"/>
    </source>
</evidence>
<dbReference type="AlphaFoldDB" id="A0A3G2R2M0"/>
<evidence type="ECO:0000313" key="4">
    <source>
        <dbReference type="EMBL" id="AYO29551.1"/>
    </source>
</evidence>
<keyword evidence="2" id="KW-0560">Oxidoreductase</keyword>
<dbReference type="KEGG" id="bacg:D2962_02055"/>
<gene>
    <name evidence="4" type="ORF">D2962_02055</name>
</gene>
<keyword evidence="1" id="KW-0285">Flavoprotein</keyword>
<dbReference type="EMBL" id="CP033169">
    <property type="protein sequence ID" value="AYO29551.1"/>
    <property type="molecule type" value="Genomic_DNA"/>
</dbReference>
<evidence type="ECO:0000256" key="1">
    <source>
        <dbReference type="ARBA" id="ARBA00022630"/>
    </source>
</evidence>
<name>A0A3G2R2M0_9FIRM</name>
<dbReference type="InterPro" id="IPR003953">
    <property type="entry name" value="FAD-dep_OxRdtase_2_FAD-bd"/>
</dbReference>
<accession>A0A3G2R2M0</accession>
<dbReference type="InterPro" id="IPR036188">
    <property type="entry name" value="FAD/NAD-bd_sf"/>
</dbReference>
<sequence length="121" mass="13192">MQHKSFNVKTCNFPEEEDMKILDCDILVVGGGGAALRAAIAAKEYNKDLRVLIATKGKLGKSGVTATACSDRMAFHATLDHTEPGGPGSWRYHADDIYRIGGKVSDYKLAEGPGQKRKRRL</sequence>
<dbReference type="Pfam" id="PF00890">
    <property type="entry name" value="FAD_binding_2"/>
    <property type="match status" value="1"/>
</dbReference>
<dbReference type="Gene3D" id="3.50.50.60">
    <property type="entry name" value="FAD/NAD(P)-binding domain"/>
    <property type="match status" value="1"/>
</dbReference>
<evidence type="ECO:0000259" key="3">
    <source>
        <dbReference type="Pfam" id="PF00890"/>
    </source>
</evidence>
<protein>
    <submittedName>
        <fullName evidence="4">FAD-binding protein</fullName>
    </submittedName>
</protein>
<evidence type="ECO:0000313" key="5">
    <source>
        <dbReference type="Proteomes" id="UP000280960"/>
    </source>
</evidence>
<proteinExistence type="predicted"/>
<reference evidence="4 5" key="1">
    <citation type="submission" date="2018-10" db="EMBL/GenBank/DDBJ databases">
        <authorList>
            <person name="Zhang X."/>
        </authorList>
    </citation>
    <scope>NUCLEOTIDE SEQUENCE [LARGE SCALE GENOMIC DNA]</scope>
    <source>
        <strain evidence="4 5">SK-G1</strain>
    </source>
</reference>
<keyword evidence="5" id="KW-1185">Reference proteome</keyword>